<keyword evidence="4" id="KW-1185">Reference proteome</keyword>
<reference evidence="3 4" key="1">
    <citation type="submission" date="2020-05" db="EMBL/GenBank/DDBJ databases">
        <title>Hymenobacter terrestris sp. nov. and Hymenobacter lapidiphilus sp. nov., isolated from regoliths in Antarctica.</title>
        <authorList>
            <person name="Sedlacek I."/>
            <person name="Pantucek R."/>
            <person name="Zeman M."/>
            <person name="Holochova P."/>
            <person name="Kralova S."/>
            <person name="Stankova E."/>
            <person name="Sedo O."/>
            <person name="Micenkova L."/>
            <person name="Svec P."/>
            <person name="Gupta V."/>
            <person name="Sood U."/>
            <person name="Korpole U.S."/>
            <person name="Lal R."/>
        </authorList>
    </citation>
    <scope>NUCLEOTIDE SEQUENCE [LARGE SCALE GENOMIC DNA]</scope>
    <source>
        <strain evidence="3 4">P5342</strain>
    </source>
</reference>
<dbReference type="InterPro" id="IPR024311">
    <property type="entry name" value="Lipocalin-like"/>
</dbReference>
<feature type="domain" description="Lipocalin-like" evidence="2">
    <location>
        <begin position="40"/>
        <end position="133"/>
    </location>
</feature>
<dbReference type="PROSITE" id="PS51257">
    <property type="entry name" value="PROKAR_LIPOPROTEIN"/>
    <property type="match status" value="1"/>
</dbReference>
<accession>A0A7Y7PN75</accession>
<sequence>MKRITCFLLALTAGSVFVGCSNDKKSEDPMPQSKSELLMAKTWTITAETETVGTTTKSVFEKYDACELDNTTQFLAGNSMSYDQGAIQCDPDEPRTITGSWALSENDTKLALVVYGFGTQGKIEELTENRMVLSETATVNNRKVETTITFSGK</sequence>
<dbReference type="RefSeq" id="WP_176907807.1">
    <property type="nucleotide sequence ID" value="NZ_JABKAU010000009.1"/>
</dbReference>
<evidence type="ECO:0000256" key="1">
    <source>
        <dbReference type="SAM" id="SignalP"/>
    </source>
</evidence>
<dbReference type="Pfam" id="PF13648">
    <property type="entry name" value="Lipocalin_4"/>
    <property type="match status" value="1"/>
</dbReference>
<dbReference type="EMBL" id="JABKAU010000009">
    <property type="protein sequence ID" value="NVO30889.1"/>
    <property type="molecule type" value="Genomic_DNA"/>
</dbReference>
<gene>
    <name evidence="3" type="ORF">HW554_06695</name>
</gene>
<name>A0A7Y7PN75_9BACT</name>
<comment type="caution">
    <text evidence="3">The sequence shown here is derived from an EMBL/GenBank/DDBJ whole genome shotgun (WGS) entry which is preliminary data.</text>
</comment>
<evidence type="ECO:0000313" key="3">
    <source>
        <dbReference type="EMBL" id="NVO30889.1"/>
    </source>
</evidence>
<dbReference type="AlphaFoldDB" id="A0A7Y7PN75"/>
<evidence type="ECO:0000313" key="4">
    <source>
        <dbReference type="Proteomes" id="UP000565521"/>
    </source>
</evidence>
<organism evidence="3 4">
    <name type="scientific">Hymenobacter lapidiphilus</name>
    <dbReference type="NCBI Taxonomy" id="2608003"/>
    <lineage>
        <taxon>Bacteria</taxon>
        <taxon>Pseudomonadati</taxon>
        <taxon>Bacteroidota</taxon>
        <taxon>Cytophagia</taxon>
        <taxon>Cytophagales</taxon>
        <taxon>Hymenobacteraceae</taxon>
        <taxon>Hymenobacter</taxon>
    </lineage>
</organism>
<evidence type="ECO:0000259" key="2">
    <source>
        <dbReference type="Pfam" id="PF13648"/>
    </source>
</evidence>
<feature type="chain" id="PRO_5030712842" evidence="1">
    <location>
        <begin position="19"/>
        <end position="153"/>
    </location>
</feature>
<protein>
    <submittedName>
        <fullName evidence="3">Lipocalin family protein</fullName>
    </submittedName>
</protein>
<dbReference type="Proteomes" id="UP000565521">
    <property type="component" value="Unassembled WGS sequence"/>
</dbReference>
<keyword evidence="1" id="KW-0732">Signal</keyword>
<proteinExistence type="predicted"/>
<feature type="signal peptide" evidence="1">
    <location>
        <begin position="1"/>
        <end position="18"/>
    </location>
</feature>